<keyword evidence="6" id="KW-0004">4Fe-4S</keyword>
<evidence type="ECO:0000256" key="6">
    <source>
        <dbReference type="ARBA" id="ARBA00022485"/>
    </source>
</evidence>
<dbReference type="InterPro" id="IPR036660">
    <property type="entry name" value="Fe-S_hydroAse_TtdB_cat_sf"/>
</dbReference>
<organism evidence="15 16">
    <name type="scientific">Mya arenaria</name>
    <name type="common">Soft-shell clam</name>
    <dbReference type="NCBI Taxonomy" id="6604"/>
    <lineage>
        <taxon>Eukaryota</taxon>
        <taxon>Metazoa</taxon>
        <taxon>Spiralia</taxon>
        <taxon>Lophotrochozoa</taxon>
        <taxon>Mollusca</taxon>
        <taxon>Bivalvia</taxon>
        <taxon>Autobranchia</taxon>
        <taxon>Heteroconchia</taxon>
        <taxon>Euheterodonta</taxon>
        <taxon>Imparidentia</taxon>
        <taxon>Neoheterodontei</taxon>
        <taxon>Myida</taxon>
        <taxon>Myoidea</taxon>
        <taxon>Myidae</taxon>
        <taxon>Mya</taxon>
    </lineage>
</organism>
<keyword evidence="9" id="KW-0408">Iron</keyword>
<dbReference type="PIRSF" id="PIRSF001394">
    <property type="entry name" value="Fe_dep_fumar_hy"/>
    <property type="match status" value="1"/>
</dbReference>
<evidence type="ECO:0000256" key="3">
    <source>
        <dbReference type="ARBA" id="ARBA00008876"/>
    </source>
</evidence>
<dbReference type="InterPro" id="IPR004646">
    <property type="entry name" value="Fe-S_hydro-lyase_TtdA-typ_cat"/>
</dbReference>
<evidence type="ECO:0000256" key="2">
    <source>
        <dbReference type="ARBA" id="ARBA00004859"/>
    </source>
</evidence>
<feature type="domain" description="Fe-S hydro-lyase tartrate dehydratase beta-type catalytic" evidence="14">
    <location>
        <begin position="403"/>
        <end position="432"/>
    </location>
</feature>
<dbReference type="PANTHER" id="PTHR30389">
    <property type="entry name" value="FUMARATE HYDRATASE-RELATED"/>
    <property type="match status" value="1"/>
</dbReference>
<evidence type="ECO:0000256" key="4">
    <source>
        <dbReference type="ARBA" id="ARBA00011738"/>
    </source>
</evidence>
<keyword evidence="11" id="KW-0456">Lyase</keyword>
<comment type="cofactor">
    <cofactor evidence="1">
        <name>[4Fe-4S] cluster</name>
        <dbReference type="ChEBI" id="CHEBI:49883"/>
    </cofactor>
</comment>
<evidence type="ECO:0000256" key="7">
    <source>
        <dbReference type="ARBA" id="ARBA00022532"/>
    </source>
</evidence>
<keyword evidence="10" id="KW-0411">Iron-sulfur</keyword>
<accession>A0ABY7EXG4</accession>
<keyword evidence="7" id="KW-0816">Tricarboxylic acid cycle</keyword>
<dbReference type="Pfam" id="PF05681">
    <property type="entry name" value="Fumerase"/>
    <property type="match status" value="2"/>
</dbReference>
<feature type="domain" description="Fe-S hydro-lyase tartrate dehydratase alpha-type catalytic" evidence="13">
    <location>
        <begin position="184"/>
        <end position="240"/>
    </location>
</feature>
<dbReference type="Gene3D" id="3.20.130.10">
    <property type="entry name" value="Fe-S hydro-lyase, tartrate dehydratase beta-type, catalytic domain"/>
    <property type="match status" value="1"/>
</dbReference>
<evidence type="ECO:0000259" key="13">
    <source>
        <dbReference type="Pfam" id="PF05681"/>
    </source>
</evidence>
<protein>
    <recommendedName>
        <fullName evidence="5">fumarate hydratase</fullName>
        <ecNumber evidence="5">4.2.1.2</ecNumber>
    </recommendedName>
</protein>
<evidence type="ECO:0000313" key="16">
    <source>
        <dbReference type="Proteomes" id="UP001164746"/>
    </source>
</evidence>
<reference evidence="15" key="1">
    <citation type="submission" date="2022-11" db="EMBL/GenBank/DDBJ databases">
        <title>Centuries of genome instability and evolution in soft-shell clam transmissible cancer (bioRxiv).</title>
        <authorList>
            <person name="Hart S.F.M."/>
            <person name="Yonemitsu M.A."/>
            <person name="Giersch R.M."/>
            <person name="Beal B.F."/>
            <person name="Arriagada G."/>
            <person name="Davis B.W."/>
            <person name="Ostrander E.A."/>
            <person name="Goff S.P."/>
            <person name="Metzger M.J."/>
        </authorList>
    </citation>
    <scope>NUCLEOTIDE SEQUENCE</scope>
    <source>
        <strain evidence="15">MELC-2E11</strain>
        <tissue evidence="15">Siphon/mantle</tissue>
    </source>
</reference>
<dbReference type="InterPro" id="IPR051208">
    <property type="entry name" value="Class-I_Fumarase/Tartrate_DH"/>
</dbReference>
<evidence type="ECO:0000256" key="8">
    <source>
        <dbReference type="ARBA" id="ARBA00022723"/>
    </source>
</evidence>
<feature type="domain" description="Fe-S hydro-lyase tartrate dehydratase alpha-type catalytic" evidence="13">
    <location>
        <begin position="9"/>
        <end position="178"/>
    </location>
</feature>
<feature type="region of interest" description="Disordered" evidence="12">
    <location>
        <begin position="337"/>
        <end position="357"/>
    </location>
</feature>
<dbReference type="SUPFAM" id="SSF117457">
    <property type="entry name" value="FumA C-terminal domain-like"/>
    <property type="match status" value="1"/>
</dbReference>
<proteinExistence type="inferred from homology"/>
<keyword evidence="8" id="KW-0479">Metal-binding</keyword>
<comment type="pathway">
    <text evidence="2">Carbohydrate metabolism; tricarboxylic acid cycle; (S)-malate from fumarate: step 1/1.</text>
</comment>
<dbReference type="InterPro" id="IPR004647">
    <property type="entry name" value="Fe-S_hydro-lyase_TtdB-typ_cat"/>
</dbReference>
<evidence type="ECO:0000259" key="14">
    <source>
        <dbReference type="Pfam" id="PF05683"/>
    </source>
</evidence>
<sequence length="435" mass="47713">MDGSYRSNLQQLANILEDPEASKNDRFIATEMLKNACVSAGMVLPGCQDTGTGICIGKKGQYVLTDGRDEESISRGIYNTYTGKNLRYSQVAPLDMYTEVNTRTNLPAQVEIYATGSDRYDFLFLAKGGGSANKTFLYQKTKALLNPEKLLEFVYEKIQTLGTQACPPYHLALVVGNEHGRGFRDLELEQQIWKLSQKTGIGAQFGGKYFCHDVRVIRLPRHGASCPVGLGVSCSADRQILGSITHEGVFLEQLETNPAQFLPEVDSTALSEDINVNRPMAEVLADLSKISVQTRVTLTGTLIVARDIAHARLKERLDSGEGLPDYFKQHPVIYAGPSKTPEGHATGSIGPTTGGRMDPYVDEFQKGGGSMVMIAKGNRSKQVVRACKENGGFYLASIGGIAGMEAIYRVEVENFPAFVVIDDKGNDFFKQWRID</sequence>
<evidence type="ECO:0000256" key="11">
    <source>
        <dbReference type="ARBA" id="ARBA00023239"/>
    </source>
</evidence>
<dbReference type="Proteomes" id="UP001164746">
    <property type="component" value="Chromosome 9"/>
</dbReference>
<dbReference type="Pfam" id="PF05683">
    <property type="entry name" value="Fumerase_C"/>
    <property type="match status" value="2"/>
</dbReference>
<feature type="domain" description="Fe-S hydro-lyase tartrate dehydratase beta-type catalytic" evidence="14">
    <location>
        <begin position="248"/>
        <end position="402"/>
    </location>
</feature>
<name>A0ABY7EXG4_MYAAR</name>
<comment type="subunit">
    <text evidence="4">Homodimer.</text>
</comment>
<evidence type="ECO:0000313" key="15">
    <source>
        <dbReference type="EMBL" id="WAR14638.1"/>
    </source>
</evidence>
<evidence type="ECO:0000256" key="12">
    <source>
        <dbReference type="SAM" id="MobiDB-lite"/>
    </source>
</evidence>
<comment type="similarity">
    <text evidence="3">Belongs to the class-I fumarase family.</text>
</comment>
<dbReference type="InterPro" id="IPR011167">
    <property type="entry name" value="Fe_dep_fumarate_hydratase"/>
</dbReference>
<evidence type="ECO:0000256" key="10">
    <source>
        <dbReference type="ARBA" id="ARBA00023014"/>
    </source>
</evidence>
<keyword evidence="16" id="KW-1185">Reference proteome</keyword>
<dbReference type="EC" id="4.2.1.2" evidence="5"/>
<evidence type="ECO:0000256" key="9">
    <source>
        <dbReference type="ARBA" id="ARBA00023004"/>
    </source>
</evidence>
<dbReference type="PANTHER" id="PTHR30389:SF0">
    <property type="entry name" value="FUMARATE HYDRATASE CLASS I, AEROBIC"/>
    <property type="match status" value="1"/>
</dbReference>
<evidence type="ECO:0000256" key="1">
    <source>
        <dbReference type="ARBA" id="ARBA00001966"/>
    </source>
</evidence>
<gene>
    <name evidence="15" type="ORF">MAR_004743</name>
</gene>
<evidence type="ECO:0000256" key="5">
    <source>
        <dbReference type="ARBA" id="ARBA00012921"/>
    </source>
</evidence>
<dbReference type="EMBL" id="CP111020">
    <property type="protein sequence ID" value="WAR14638.1"/>
    <property type="molecule type" value="Genomic_DNA"/>
</dbReference>